<dbReference type="AlphaFoldDB" id="A0A506V999"/>
<dbReference type="RefSeq" id="WP_141176403.1">
    <property type="nucleotide sequence ID" value="NZ_JBHUFX010000002.1"/>
</dbReference>
<dbReference type="EMBL" id="VHQI01000006">
    <property type="protein sequence ID" value="TPW42059.1"/>
    <property type="molecule type" value="Genomic_DNA"/>
</dbReference>
<protein>
    <submittedName>
        <fullName evidence="3">Pilus assembly protein</fullName>
    </submittedName>
</protein>
<organism evidence="3 4">
    <name type="scientific">Mixta tenebrionis</name>
    <dbReference type="NCBI Taxonomy" id="2562439"/>
    <lineage>
        <taxon>Bacteria</taxon>
        <taxon>Pseudomonadati</taxon>
        <taxon>Pseudomonadota</taxon>
        <taxon>Gammaproteobacteria</taxon>
        <taxon>Enterobacterales</taxon>
        <taxon>Erwiniaceae</taxon>
        <taxon>Mixta</taxon>
    </lineage>
</organism>
<keyword evidence="1" id="KW-0472">Membrane</keyword>
<dbReference type="InterPro" id="IPR012495">
    <property type="entry name" value="TadE-like_dom"/>
</dbReference>
<evidence type="ECO:0000313" key="4">
    <source>
        <dbReference type="Proteomes" id="UP000319523"/>
    </source>
</evidence>
<keyword evidence="1" id="KW-1133">Transmembrane helix</keyword>
<feature type="domain" description="TadE-like" evidence="2">
    <location>
        <begin position="19"/>
        <end position="60"/>
    </location>
</feature>
<proteinExistence type="predicted"/>
<reference evidence="3 4" key="1">
    <citation type="submission" date="2019-06" db="EMBL/GenBank/DDBJ databases">
        <authorList>
            <person name="Yang Y."/>
        </authorList>
    </citation>
    <scope>NUCLEOTIDE SEQUENCE [LARGE SCALE GENOMIC DNA]</scope>
    <source>
        <strain evidence="3 4">BIT-26</strain>
    </source>
</reference>
<comment type="caution">
    <text evidence="3">The sequence shown here is derived from an EMBL/GenBank/DDBJ whole genome shotgun (WGS) entry which is preliminary data.</text>
</comment>
<dbReference type="OrthoDB" id="6555614at2"/>
<evidence type="ECO:0000313" key="3">
    <source>
        <dbReference type="EMBL" id="TPW42059.1"/>
    </source>
</evidence>
<dbReference type="Proteomes" id="UP000319523">
    <property type="component" value="Unassembled WGS sequence"/>
</dbReference>
<accession>A0A506V999</accession>
<evidence type="ECO:0000259" key="2">
    <source>
        <dbReference type="Pfam" id="PF07811"/>
    </source>
</evidence>
<dbReference type="Pfam" id="PF07811">
    <property type="entry name" value="TadE"/>
    <property type="match status" value="1"/>
</dbReference>
<evidence type="ECO:0000256" key="1">
    <source>
        <dbReference type="SAM" id="Phobius"/>
    </source>
</evidence>
<gene>
    <name evidence="3" type="ORF">FKM52_11945</name>
</gene>
<keyword evidence="1" id="KW-0812">Transmembrane</keyword>
<sequence>MGRRWKAARQSRFLKNQQGIATIEFALTVVIFICMFLFVVEIARLAYVSSVIDLAVSEAAKEAKNAPAGSNGGYRSRFEQRLLTQGGTFWSFLTREDAVSINIAFATSIRDMIDNGGDTSNYIKRPIARYQVIYHYHPMFFPFPGAWANQFLNREVIFVQEYERSKFMD</sequence>
<keyword evidence="4" id="KW-1185">Reference proteome</keyword>
<name>A0A506V999_9GAMM</name>
<feature type="transmembrane region" description="Helical" evidence="1">
    <location>
        <begin position="21"/>
        <end position="40"/>
    </location>
</feature>